<protein>
    <submittedName>
        <fullName evidence="2">Uncharacterized protein</fullName>
    </submittedName>
</protein>
<sequence>MNKKMIQVTAVAVLLGIYAGTIPVHARQPMDDGRVTAYSVKPALQPDEAIQVSQVSSLHDANKISNANKTNAANKGNNVKKVNAVNKANSEHKVNAANKANANAANNVNATNEKSGANTANPPKPIQTLVPDATEYMKAKFGLNIELADVINSDTTEGRQVAAVIKLKNDSGKRLRLPNYELFVQMDNRAEYAMEPSSNNVRVMSQGEVAEWRWMSHVVAEETAAPIRFIWKEVNREVYPKKETAVATMHMPQQAWENDYTPITDPRMIKEWGQPFQLRALSDASMLVYTPISIVKSSGKPEQAAERGKEKLESVHVVTFRVENRNNIRESVPDFKLTAWSNNDLYYSKKLGKVPESLMPGEGTTLRFAVETGPRTELTGLQLMTPESFQPPGAADASQAVTYQVGRLFINIPKQASSQVTPTDYKLREPMKFGAGVDLFPEGLNVSIEEETMLENKEAGFKALLLRFKLENKSGSAVVLPSFHAELENKDGARFGGERIGSKTDKKSLIPNAAVVESHLFVLPDGGKEQELLLHIVDNREEKEYPFVVDTFRFKTSPDYTGDLLFDMYPFRLKINDWEGKWLRDGNSIMESTSYGLKLKLNIERAQQVMADPSLSKIKLELTDHGGRMLGSKLFSLVEEPRLAEGEQNIIFENIDMITVRYPVIVNFYEMLDTPYGPVKRFLGRVVRN</sequence>
<gene>
    <name evidence="2" type="ORF">M5X09_04435</name>
</gene>
<comment type="caution">
    <text evidence="2">The sequence shown here is derived from an EMBL/GenBank/DDBJ whole genome shotgun (WGS) entry which is preliminary data.</text>
</comment>
<proteinExistence type="predicted"/>
<reference evidence="2 3" key="1">
    <citation type="submission" date="2022-05" db="EMBL/GenBank/DDBJ databases">
        <title>Genome Sequencing of Bee-Associated Microbes.</title>
        <authorList>
            <person name="Dunlap C."/>
        </authorList>
    </citation>
    <scope>NUCLEOTIDE SEQUENCE [LARGE SCALE GENOMIC DNA]</scope>
    <source>
        <strain evidence="2 3">NRRL NRS-1438</strain>
    </source>
</reference>
<feature type="coiled-coil region" evidence="1">
    <location>
        <begin position="87"/>
        <end position="114"/>
    </location>
</feature>
<name>A0ABT4DNJ5_9BACL</name>
<dbReference type="RefSeq" id="WP_176392842.1">
    <property type="nucleotide sequence ID" value="NZ_JAMDLV010000033.1"/>
</dbReference>
<organism evidence="2 3">
    <name type="scientific">Paenibacillus apiarius</name>
    <dbReference type="NCBI Taxonomy" id="46240"/>
    <lineage>
        <taxon>Bacteria</taxon>
        <taxon>Bacillati</taxon>
        <taxon>Bacillota</taxon>
        <taxon>Bacilli</taxon>
        <taxon>Bacillales</taxon>
        <taxon>Paenibacillaceae</taxon>
        <taxon>Paenibacillus</taxon>
    </lineage>
</organism>
<evidence type="ECO:0000313" key="3">
    <source>
        <dbReference type="Proteomes" id="UP001207626"/>
    </source>
</evidence>
<dbReference type="Proteomes" id="UP001207626">
    <property type="component" value="Unassembled WGS sequence"/>
</dbReference>
<keyword evidence="3" id="KW-1185">Reference proteome</keyword>
<dbReference type="EMBL" id="JAMDLW010000003">
    <property type="protein sequence ID" value="MCY9518927.1"/>
    <property type="molecule type" value="Genomic_DNA"/>
</dbReference>
<accession>A0ABT4DNJ5</accession>
<keyword evidence="1" id="KW-0175">Coiled coil</keyword>
<evidence type="ECO:0000256" key="1">
    <source>
        <dbReference type="SAM" id="Coils"/>
    </source>
</evidence>
<evidence type="ECO:0000313" key="2">
    <source>
        <dbReference type="EMBL" id="MCY9518927.1"/>
    </source>
</evidence>